<dbReference type="Proteomes" id="UP000682733">
    <property type="component" value="Unassembled WGS sequence"/>
</dbReference>
<name>A0A8S2F6P4_9BILA</name>
<dbReference type="AlphaFoldDB" id="A0A8S2F6P4"/>
<dbReference type="Gene3D" id="3.90.176.10">
    <property type="entry name" value="Toxin ADP-ribosyltransferase, Chain A, domain 1"/>
    <property type="match status" value="1"/>
</dbReference>
<dbReference type="EMBL" id="CAJOBA010045886">
    <property type="protein sequence ID" value="CAF4182684.1"/>
    <property type="molecule type" value="Genomic_DNA"/>
</dbReference>
<evidence type="ECO:0000313" key="2">
    <source>
        <dbReference type="EMBL" id="CAF4182684.1"/>
    </source>
</evidence>
<dbReference type="EMBL" id="CAJNOK010024209">
    <property type="protein sequence ID" value="CAF1373726.1"/>
    <property type="molecule type" value="Genomic_DNA"/>
</dbReference>
<gene>
    <name evidence="1" type="ORF">OVA965_LOCUS31789</name>
    <name evidence="2" type="ORF">TMI583_LOCUS32631</name>
</gene>
<reference evidence="1" key="1">
    <citation type="submission" date="2021-02" db="EMBL/GenBank/DDBJ databases">
        <authorList>
            <person name="Nowell W R."/>
        </authorList>
    </citation>
    <scope>NUCLEOTIDE SEQUENCE</scope>
</reference>
<sequence>MSSDLPRRRNVEDFIVVWIGEADDTGNSIATQLCRVASSTQTFSDAERCADYIRDAKNEKIFLVVSNSLAQKVLSELHGLPQLDSIYVVSSNTPSEHEEYSTMYAKVKGVFPEASALCEHLRQDIRVAEANTTLMSILSSNDVSPRDLNSLDPSFMYSQLFKEILLEFDYDEQARRQLVELCREQYAGNGGELNVIDEFDHDYQNHSPAWWYTRECFLYKMLNKALRTQNIDILCTMGVFIRDLHRQLEQLHSVASTNNTPLVLYRGQGFARHSLDKEGMVAILFEMHVNPSTRSTPFAPLNGISYFPSENEILFSMHSVFRIRDIEHMHNRIWNIRLELTSDDDPQLRLLTDFMRSEIRGPNALHRLASFMLTVHEWDKAKESYEVLLRQVPEERKNEVAFIEHCLGLIYAKKGD</sequence>
<organism evidence="1 3">
    <name type="scientific">Didymodactylos carnosus</name>
    <dbReference type="NCBI Taxonomy" id="1234261"/>
    <lineage>
        <taxon>Eukaryota</taxon>
        <taxon>Metazoa</taxon>
        <taxon>Spiralia</taxon>
        <taxon>Gnathifera</taxon>
        <taxon>Rotifera</taxon>
        <taxon>Eurotatoria</taxon>
        <taxon>Bdelloidea</taxon>
        <taxon>Philodinida</taxon>
        <taxon>Philodinidae</taxon>
        <taxon>Didymodactylos</taxon>
    </lineage>
</organism>
<dbReference type="SUPFAM" id="SSF56399">
    <property type="entry name" value="ADP-ribosylation"/>
    <property type="match status" value="1"/>
</dbReference>
<evidence type="ECO:0000313" key="1">
    <source>
        <dbReference type="EMBL" id="CAF1373726.1"/>
    </source>
</evidence>
<comment type="caution">
    <text evidence="1">The sequence shown here is derived from an EMBL/GenBank/DDBJ whole genome shotgun (WGS) entry which is preliminary data.</text>
</comment>
<dbReference type="Proteomes" id="UP000677228">
    <property type="component" value="Unassembled WGS sequence"/>
</dbReference>
<evidence type="ECO:0000313" key="3">
    <source>
        <dbReference type="Proteomes" id="UP000677228"/>
    </source>
</evidence>
<accession>A0A8S2F6P4</accession>
<proteinExistence type="predicted"/>
<protein>
    <submittedName>
        <fullName evidence="1">Uncharacterized protein</fullName>
    </submittedName>
</protein>